<reference evidence="2" key="2">
    <citation type="submission" date="2013-10" db="EMBL/GenBank/DDBJ databases">
        <authorList>
            <person name="Aslett M."/>
        </authorList>
    </citation>
    <scope>NUCLEOTIDE SEQUENCE [LARGE SCALE GENOMIC DNA]</scope>
    <source>
        <strain evidence="2">Houghton</strain>
    </source>
</reference>
<dbReference type="GeneID" id="25476153"/>
<gene>
    <name evidence="2" type="ORF">ENH_00060130</name>
</gene>
<keyword evidence="3" id="KW-1185">Reference proteome</keyword>
<dbReference type="AlphaFoldDB" id="U6N0S0"/>
<accession>U6N0S0</accession>
<name>U6N0S0_9EIME</name>
<organism evidence="2 3">
    <name type="scientific">Eimeria necatrix</name>
    <dbReference type="NCBI Taxonomy" id="51315"/>
    <lineage>
        <taxon>Eukaryota</taxon>
        <taxon>Sar</taxon>
        <taxon>Alveolata</taxon>
        <taxon>Apicomplexa</taxon>
        <taxon>Conoidasida</taxon>
        <taxon>Coccidia</taxon>
        <taxon>Eucoccidiorida</taxon>
        <taxon>Eimeriorina</taxon>
        <taxon>Eimeriidae</taxon>
        <taxon>Eimeria</taxon>
    </lineage>
</organism>
<dbReference type="OrthoDB" id="360786at2759"/>
<feature type="compositionally biased region" description="Basic and acidic residues" evidence="1">
    <location>
        <begin position="51"/>
        <end position="62"/>
    </location>
</feature>
<reference evidence="2" key="1">
    <citation type="submission" date="2013-10" db="EMBL/GenBank/DDBJ databases">
        <title>Genomic analysis of the causative agents of coccidiosis in chickens.</title>
        <authorList>
            <person name="Reid A.J."/>
            <person name="Blake D."/>
            <person name="Billington K."/>
            <person name="Browne H."/>
            <person name="Dunn M."/>
            <person name="Hung S."/>
            <person name="Kawahara F."/>
            <person name="Miranda-Saavedra D."/>
            <person name="Mourier T."/>
            <person name="Nagra H."/>
            <person name="Otto T.D."/>
            <person name="Rawlings N."/>
            <person name="Sanchez A."/>
            <person name="Sanders M."/>
            <person name="Subramaniam C."/>
            <person name="Tay Y."/>
            <person name="Dear P."/>
            <person name="Doerig C."/>
            <person name="Gruber A."/>
            <person name="Parkinson J."/>
            <person name="Shirley M."/>
            <person name="Wan K.L."/>
            <person name="Berriman M."/>
            <person name="Tomley F."/>
            <person name="Pain A."/>
        </authorList>
    </citation>
    <scope>NUCLEOTIDE SEQUENCE [LARGE SCALE GENOMIC DNA]</scope>
    <source>
        <strain evidence="2">Houghton</strain>
    </source>
</reference>
<evidence type="ECO:0000313" key="3">
    <source>
        <dbReference type="Proteomes" id="UP000030754"/>
    </source>
</evidence>
<sequence>MAGPGAAAAAAELAAASSGVFLSHFEGQQGPLDSAAAGDYFRSYLEKERSSSSKRIIHERELPQGAPHRFQGGPPGPLGFGYPFSDDRDPGVAAVAAALFGCSKAFAAVPLAAGPVFKRRQRGDLNSDWANAFVTRVDPCECAAPEETFTPFELARYRDN</sequence>
<evidence type="ECO:0000313" key="2">
    <source>
        <dbReference type="EMBL" id="CDJ68918.1"/>
    </source>
</evidence>
<dbReference type="VEuPathDB" id="ToxoDB:ENH_00060130"/>
<dbReference type="Proteomes" id="UP000030754">
    <property type="component" value="Unassembled WGS sequence"/>
</dbReference>
<dbReference type="RefSeq" id="XP_013437385.1">
    <property type="nucleotide sequence ID" value="XM_013581931.1"/>
</dbReference>
<evidence type="ECO:0000256" key="1">
    <source>
        <dbReference type="SAM" id="MobiDB-lite"/>
    </source>
</evidence>
<protein>
    <submittedName>
        <fullName evidence="2">Uncharacterized protein</fullName>
    </submittedName>
</protein>
<proteinExistence type="predicted"/>
<feature type="region of interest" description="Disordered" evidence="1">
    <location>
        <begin position="51"/>
        <end position="84"/>
    </location>
</feature>
<dbReference type="EMBL" id="HG725618">
    <property type="protein sequence ID" value="CDJ68918.1"/>
    <property type="molecule type" value="Genomic_DNA"/>
</dbReference>